<evidence type="ECO:0000313" key="2">
    <source>
        <dbReference type="EMBL" id="MPC77371.1"/>
    </source>
</evidence>
<comment type="caution">
    <text evidence="2">The sequence shown here is derived from an EMBL/GenBank/DDBJ whole genome shotgun (WGS) entry which is preliminary data.</text>
</comment>
<evidence type="ECO:0000256" key="1">
    <source>
        <dbReference type="SAM" id="MobiDB-lite"/>
    </source>
</evidence>
<sequence>MRKRHVLEDHSQAAASSSLPTFTENKNSNNNSSSNNTTATQANPALNVTPDSHPFLSNDMLRA</sequence>
<dbReference type="AlphaFoldDB" id="A0A5B7HW99"/>
<reference evidence="2 3" key="1">
    <citation type="submission" date="2019-05" db="EMBL/GenBank/DDBJ databases">
        <title>Another draft genome of Portunus trituberculatus and its Hox gene families provides insights of decapod evolution.</title>
        <authorList>
            <person name="Jeong J.-H."/>
            <person name="Song I."/>
            <person name="Kim S."/>
            <person name="Choi T."/>
            <person name="Kim D."/>
            <person name="Ryu S."/>
            <person name="Kim W."/>
        </authorList>
    </citation>
    <scope>NUCLEOTIDE SEQUENCE [LARGE SCALE GENOMIC DNA]</scope>
    <source>
        <tissue evidence="2">Muscle</tissue>
    </source>
</reference>
<feature type="compositionally biased region" description="Basic and acidic residues" evidence="1">
    <location>
        <begin position="1"/>
        <end position="11"/>
    </location>
</feature>
<dbReference type="EMBL" id="VSRR010045707">
    <property type="protein sequence ID" value="MPC77371.1"/>
    <property type="molecule type" value="Genomic_DNA"/>
</dbReference>
<proteinExistence type="predicted"/>
<organism evidence="2 3">
    <name type="scientific">Portunus trituberculatus</name>
    <name type="common">Swimming crab</name>
    <name type="synonym">Neptunus trituberculatus</name>
    <dbReference type="NCBI Taxonomy" id="210409"/>
    <lineage>
        <taxon>Eukaryota</taxon>
        <taxon>Metazoa</taxon>
        <taxon>Ecdysozoa</taxon>
        <taxon>Arthropoda</taxon>
        <taxon>Crustacea</taxon>
        <taxon>Multicrustacea</taxon>
        <taxon>Malacostraca</taxon>
        <taxon>Eumalacostraca</taxon>
        <taxon>Eucarida</taxon>
        <taxon>Decapoda</taxon>
        <taxon>Pleocyemata</taxon>
        <taxon>Brachyura</taxon>
        <taxon>Eubrachyura</taxon>
        <taxon>Portunoidea</taxon>
        <taxon>Portunidae</taxon>
        <taxon>Portuninae</taxon>
        <taxon>Portunus</taxon>
    </lineage>
</organism>
<feature type="compositionally biased region" description="Polar residues" evidence="1">
    <location>
        <begin position="37"/>
        <end position="50"/>
    </location>
</feature>
<name>A0A5B7HW99_PORTR</name>
<protein>
    <submittedName>
        <fullName evidence="2">Uncharacterized protein</fullName>
    </submittedName>
</protein>
<dbReference type="Proteomes" id="UP000324222">
    <property type="component" value="Unassembled WGS sequence"/>
</dbReference>
<evidence type="ECO:0000313" key="3">
    <source>
        <dbReference type="Proteomes" id="UP000324222"/>
    </source>
</evidence>
<feature type="compositionally biased region" description="Low complexity" evidence="1">
    <location>
        <begin position="25"/>
        <end position="36"/>
    </location>
</feature>
<keyword evidence="3" id="KW-1185">Reference proteome</keyword>
<feature type="region of interest" description="Disordered" evidence="1">
    <location>
        <begin position="1"/>
        <end position="63"/>
    </location>
</feature>
<accession>A0A5B7HW99</accession>
<gene>
    <name evidence="2" type="ORF">E2C01_071823</name>
</gene>
<feature type="compositionally biased region" description="Polar residues" evidence="1">
    <location>
        <begin position="13"/>
        <end position="24"/>
    </location>
</feature>